<reference evidence="1 2" key="1">
    <citation type="submission" date="2024-03" db="EMBL/GenBank/DDBJ databases">
        <title>Human intestinal bacterial collection.</title>
        <authorList>
            <person name="Pauvert C."/>
            <person name="Hitch T.C.A."/>
            <person name="Clavel T."/>
        </authorList>
    </citation>
    <scope>NUCLEOTIDE SEQUENCE [LARGE SCALE GENOMIC DNA]</scope>
    <source>
        <strain evidence="1 2">CLA-AA-H255</strain>
    </source>
</reference>
<keyword evidence="1" id="KW-0378">Hydrolase</keyword>
<dbReference type="Proteomes" id="UP001442364">
    <property type="component" value="Unassembled WGS sequence"/>
</dbReference>
<dbReference type="GO" id="GO:0016787">
    <property type="term" value="F:hydrolase activity"/>
    <property type="evidence" value="ECO:0007669"/>
    <property type="project" value="UniProtKB-KW"/>
</dbReference>
<keyword evidence="2" id="KW-1185">Reference proteome</keyword>
<dbReference type="RefSeq" id="WP_055174069.1">
    <property type="nucleotide sequence ID" value="NZ_DAWCMB010000037.1"/>
</dbReference>
<evidence type="ECO:0000313" key="2">
    <source>
        <dbReference type="Proteomes" id="UP001442364"/>
    </source>
</evidence>
<dbReference type="InterPro" id="IPR000801">
    <property type="entry name" value="Esterase-like"/>
</dbReference>
<dbReference type="Gene3D" id="3.40.50.1820">
    <property type="entry name" value="alpha/beta hydrolase"/>
    <property type="match status" value="1"/>
</dbReference>
<proteinExistence type="predicted"/>
<dbReference type="InterPro" id="IPR029058">
    <property type="entry name" value="AB_hydrolase_fold"/>
</dbReference>
<name>A0ABV1BTJ1_9FIRM</name>
<dbReference type="PANTHER" id="PTHR48098">
    <property type="entry name" value="ENTEROCHELIN ESTERASE-RELATED"/>
    <property type="match status" value="1"/>
</dbReference>
<protein>
    <submittedName>
        <fullName evidence="1">Alpha/beta hydrolase family protein</fullName>
    </submittedName>
</protein>
<sequence>MAHLTINYKSSALNMPIMLDVLIPQGRGNYKVLYLLHGAGGDHSSWVLNTRIADYVNTTDIAVVMPSGNNRFYINNIHGKDYYTYAVKELITQCEQWFNISRDPKDRYIAGMSMGGYGAFYAALNNPSMYNTAFSYSGLLNILERYDNPQGIDMFPVFGSRDDLINNKLDLYSLIDAYAKENEKLKASDTQYNDTKFVITCGLQDPRIHMSCEFNNALSAAGINTSYYETDGGHNWEYWDRCIKNTIDYIYNAKGAEWRSLCR</sequence>
<gene>
    <name evidence="1" type="ORF">WMO14_04080</name>
</gene>
<organism evidence="1 2">
    <name type="scientific">[Lactobacillus] rogosae</name>
    <dbReference type="NCBI Taxonomy" id="706562"/>
    <lineage>
        <taxon>Bacteria</taxon>
        <taxon>Bacillati</taxon>
        <taxon>Bacillota</taxon>
        <taxon>Clostridia</taxon>
        <taxon>Lachnospirales</taxon>
        <taxon>Lachnospiraceae</taxon>
        <taxon>Lachnospira</taxon>
    </lineage>
</organism>
<dbReference type="EMBL" id="JBBMER010000002">
    <property type="protein sequence ID" value="MEQ2379065.1"/>
    <property type="molecule type" value="Genomic_DNA"/>
</dbReference>
<dbReference type="InterPro" id="IPR050583">
    <property type="entry name" value="Mycobacterial_A85_antigen"/>
</dbReference>
<comment type="caution">
    <text evidence="1">The sequence shown here is derived from an EMBL/GenBank/DDBJ whole genome shotgun (WGS) entry which is preliminary data.</text>
</comment>
<accession>A0ABV1BTJ1</accession>
<dbReference type="Pfam" id="PF00756">
    <property type="entry name" value="Esterase"/>
    <property type="match status" value="1"/>
</dbReference>
<evidence type="ECO:0000313" key="1">
    <source>
        <dbReference type="EMBL" id="MEQ2379065.1"/>
    </source>
</evidence>
<dbReference type="SUPFAM" id="SSF53474">
    <property type="entry name" value="alpha/beta-Hydrolases"/>
    <property type="match status" value="1"/>
</dbReference>
<dbReference type="PANTHER" id="PTHR48098:SF1">
    <property type="entry name" value="DIACYLGLYCEROL ACYLTRANSFERASE_MYCOLYLTRANSFERASE AG85A"/>
    <property type="match status" value="1"/>
</dbReference>